<reference evidence="2" key="1">
    <citation type="journal article" date="2019" name="Environ. Microbiol.">
        <title>Fungal ecological strategies reflected in gene transcription - a case study of two litter decomposers.</title>
        <authorList>
            <person name="Barbi F."/>
            <person name="Kohler A."/>
            <person name="Barry K."/>
            <person name="Baskaran P."/>
            <person name="Daum C."/>
            <person name="Fauchery L."/>
            <person name="Ihrmark K."/>
            <person name="Kuo A."/>
            <person name="LaButti K."/>
            <person name="Lipzen A."/>
            <person name="Morin E."/>
            <person name="Grigoriev I.V."/>
            <person name="Henrissat B."/>
            <person name="Lindahl B."/>
            <person name="Martin F."/>
        </authorList>
    </citation>
    <scope>NUCLEOTIDE SEQUENCE</scope>
    <source>
        <strain evidence="2">JB14</strain>
    </source>
</reference>
<evidence type="ECO:0000313" key="3">
    <source>
        <dbReference type="Proteomes" id="UP000799118"/>
    </source>
</evidence>
<dbReference type="Gene3D" id="3.30.420.10">
    <property type="entry name" value="Ribonuclease H-like superfamily/Ribonuclease H"/>
    <property type="match status" value="1"/>
</dbReference>
<name>A0A6A4ID42_9AGAR</name>
<keyword evidence="3" id="KW-1185">Reference proteome</keyword>
<accession>A0A6A4ID42</accession>
<protein>
    <submittedName>
        <fullName evidence="2">Uncharacterized protein</fullName>
    </submittedName>
</protein>
<organism evidence="2 3">
    <name type="scientific">Gymnopus androsaceus JB14</name>
    <dbReference type="NCBI Taxonomy" id="1447944"/>
    <lineage>
        <taxon>Eukaryota</taxon>
        <taxon>Fungi</taxon>
        <taxon>Dikarya</taxon>
        <taxon>Basidiomycota</taxon>
        <taxon>Agaricomycotina</taxon>
        <taxon>Agaricomycetes</taxon>
        <taxon>Agaricomycetidae</taxon>
        <taxon>Agaricales</taxon>
        <taxon>Marasmiineae</taxon>
        <taxon>Omphalotaceae</taxon>
        <taxon>Gymnopus</taxon>
    </lineage>
</organism>
<dbReference type="Proteomes" id="UP000799118">
    <property type="component" value="Unassembled WGS sequence"/>
</dbReference>
<proteinExistence type="predicted"/>
<dbReference type="AlphaFoldDB" id="A0A6A4ID42"/>
<evidence type="ECO:0000313" key="2">
    <source>
        <dbReference type="EMBL" id="KAE9408509.1"/>
    </source>
</evidence>
<dbReference type="PANTHER" id="PTHR35871">
    <property type="entry name" value="EXPRESSED PROTEIN"/>
    <property type="match status" value="1"/>
</dbReference>
<dbReference type="GO" id="GO:0003676">
    <property type="term" value="F:nucleic acid binding"/>
    <property type="evidence" value="ECO:0007669"/>
    <property type="project" value="InterPro"/>
</dbReference>
<dbReference type="InterPro" id="IPR036397">
    <property type="entry name" value="RNaseH_sf"/>
</dbReference>
<gene>
    <name evidence="2" type="ORF">BT96DRAFT_962773</name>
</gene>
<dbReference type="PANTHER" id="PTHR35871:SF1">
    <property type="entry name" value="CXC1-LIKE CYSTEINE CLUSTER ASSOCIATED WITH KDZ TRANSPOSASES DOMAIN-CONTAINING PROTEIN"/>
    <property type="match status" value="1"/>
</dbReference>
<dbReference type="OrthoDB" id="10044727at2759"/>
<dbReference type="EMBL" id="ML769391">
    <property type="protein sequence ID" value="KAE9408509.1"/>
    <property type="molecule type" value="Genomic_DNA"/>
</dbReference>
<evidence type="ECO:0000256" key="1">
    <source>
        <dbReference type="SAM" id="MobiDB-lite"/>
    </source>
</evidence>
<sequence length="526" mass="60698">MCRGRYCARVLRRMARQYISDRSLLPENPYGNWNESLLVNEDLCQELGLYLQELGTLVTASKVQEWLCREDVMQCHGITKKISLTTAQRYLKAMGFRWTWAPKGQYVDGHEREDVVWYRQKVFIPHIQSLYDRMKMFDKDGKEVREAEPDYTLPNFTFNPAPRIVIWYHDESIFYAHDRRRRAWYHKDGPIKPYRKGEGLSLMIADFVSAEFGWLRGPASGQSARRIFRPGKNRDGYFTHKDVIQQAKDAMDILPEFGPDMEHIFIFDNATTHKKRADEALSARHMPKSKPVPFKSGPRKGEMRPNFLVEKIIRGASGTVVEKVPVPMVGASHDGTSQSLYFTEGPDMGLFKGMETILTERGYNVAGKKAQCGNTFNCAPTATNCCMRRMLFNEPDFANVKSLLEMECESRGVQVLFLPKFHCELNPIEQCWGFAKRLYRLCPESSKEEDLERNTIASLDAIPLLCIRRFCNRALRYTDAYTKGLNGREAAYASRRYRGHRAIPADYLKDFEDSGVLTRFQSLKNS</sequence>
<feature type="region of interest" description="Disordered" evidence="1">
    <location>
        <begin position="279"/>
        <end position="300"/>
    </location>
</feature>